<comment type="caution">
    <text evidence="2">The sequence shown here is derived from an EMBL/GenBank/DDBJ whole genome shotgun (WGS) entry which is preliminary data.</text>
</comment>
<feature type="domain" description="Alpha-L-arabinofuranosidase 1 catalytic" evidence="1">
    <location>
        <begin position="117"/>
        <end position="281"/>
    </location>
</feature>
<dbReference type="PANTHER" id="PTHR43576">
    <property type="entry name" value="ALPHA-L-ARABINOFURANOSIDASE C-RELATED"/>
    <property type="match status" value="1"/>
</dbReference>
<dbReference type="InterPro" id="IPR017853">
    <property type="entry name" value="GH"/>
</dbReference>
<sequence length="576" mass="63426">MNNFRFLIIVGFLSFFAACQNPDKEVITPTPVTPPETIKPAVDPPVANSIGFFLLDWQPKTFTAPAYQDAAAPATAVHTITIDASAVITKVSRSIAGDNANLWMTQILTEPALMTHLNNLQPHLIRFPGGSISDVFFWNAPKNTPPADAPNQLTNADGSKTSMPYWYGKNSENWTLSLDNYYQVLQQTNSQGIITVNYGYARYGTAANPVAAAAHLAADWVRYDNGRTKYWEVGNESFGDWEAGYRIDPSLNKDGQPEYATGELYAQHFKIFADSMQQAARKLGKTIYIGAVLYDSPVQSWQTNTVKTWNTGLLPKAANTPDYYIVHNYYTPFNQQTNADNILTSAPTETKRLMDFVKQSVQTAGVSEKPVALTEWNIFAVGLKQQASYINGMHGVMVLGEALKNKYGMTSRWDLANGWNNGDDHGLFNIGDEPDGVAKWNPRPAFYYLYYFKKFLGDRLVAATMATNPGIETYAATFTSGELGVTLVNKTNTTQTVELKINNLRVGNRFYWYTLTGGTDNGEFSRKVMVNGSGPTGVAGGPANYATLKANSALTQNSIKVTLPTRSVVNVAVDKN</sequence>
<dbReference type="Gene3D" id="3.20.20.80">
    <property type="entry name" value="Glycosidases"/>
    <property type="match status" value="1"/>
</dbReference>
<dbReference type="GO" id="GO:0000272">
    <property type="term" value="P:polysaccharide catabolic process"/>
    <property type="evidence" value="ECO:0007669"/>
    <property type="project" value="TreeGrafter"/>
</dbReference>
<reference evidence="2 3" key="1">
    <citation type="submission" date="2019-09" db="EMBL/GenBank/DDBJ databases">
        <title>Genome sequence and assembly of Adhaeribacter sp.</title>
        <authorList>
            <person name="Chhetri G."/>
        </authorList>
    </citation>
    <scope>NUCLEOTIDE SEQUENCE [LARGE SCALE GENOMIC DNA]</scope>
    <source>
        <strain evidence="2 3">DK36</strain>
    </source>
</reference>
<dbReference type="RefSeq" id="WP_150091715.1">
    <property type="nucleotide sequence ID" value="NZ_VWSF01000022.1"/>
</dbReference>
<dbReference type="InterPro" id="IPR055235">
    <property type="entry name" value="ASD1_cat"/>
</dbReference>
<evidence type="ECO:0000313" key="2">
    <source>
        <dbReference type="EMBL" id="KAA5541309.1"/>
    </source>
</evidence>
<proteinExistence type="predicted"/>
<dbReference type="AlphaFoldDB" id="A0A5M6D664"/>
<dbReference type="Gene3D" id="2.60.40.1180">
    <property type="entry name" value="Golgi alpha-mannosidase II"/>
    <property type="match status" value="1"/>
</dbReference>
<name>A0A5M6D664_9BACT</name>
<protein>
    <submittedName>
        <fullName evidence="2">Alpha-L-arabinofuranosidase</fullName>
    </submittedName>
</protein>
<organism evidence="2 3">
    <name type="scientific">Adhaeribacter rhizoryzae</name>
    <dbReference type="NCBI Taxonomy" id="2607907"/>
    <lineage>
        <taxon>Bacteria</taxon>
        <taxon>Pseudomonadati</taxon>
        <taxon>Bacteroidota</taxon>
        <taxon>Cytophagia</taxon>
        <taxon>Cytophagales</taxon>
        <taxon>Hymenobacteraceae</taxon>
        <taxon>Adhaeribacter</taxon>
    </lineage>
</organism>
<accession>A0A5M6D664</accession>
<dbReference type="EMBL" id="VWSF01000022">
    <property type="protein sequence ID" value="KAA5541309.1"/>
    <property type="molecule type" value="Genomic_DNA"/>
</dbReference>
<dbReference type="PANTHER" id="PTHR43576:SF3">
    <property type="entry name" value="ALPHA-L-ARABINOFURANOSIDASE C"/>
    <property type="match status" value="1"/>
</dbReference>
<evidence type="ECO:0000259" key="1">
    <source>
        <dbReference type="Pfam" id="PF22848"/>
    </source>
</evidence>
<dbReference type="Proteomes" id="UP000323426">
    <property type="component" value="Unassembled WGS sequence"/>
</dbReference>
<dbReference type="PROSITE" id="PS51257">
    <property type="entry name" value="PROKAR_LIPOPROTEIN"/>
    <property type="match status" value="1"/>
</dbReference>
<keyword evidence="3" id="KW-1185">Reference proteome</keyword>
<dbReference type="SUPFAM" id="SSF51445">
    <property type="entry name" value="(Trans)glycosidases"/>
    <property type="match status" value="1"/>
</dbReference>
<dbReference type="InterPro" id="IPR013780">
    <property type="entry name" value="Glyco_hydro_b"/>
</dbReference>
<evidence type="ECO:0000313" key="3">
    <source>
        <dbReference type="Proteomes" id="UP000323426"/>
    </source>
</evidence>
<dbReference type="Pfam" id="PF22848">
    <property type="entry name" value="ASD1_dom"/>
    <property type="match status" value="1"/>
</dbReference>
<gene>
    <name evidence="2" type="ORF">F0145_21135</name>
</gene>